<keyword evidence="3" id="KW-1185">Reference proteome</keyword>
<proteinExistence type="predicted"/>
<accession>A0ABY6SHR8</accession>
<feature type="compositionally biased region" description="Low complexity" evidence="1">
    <location>
        <begin position="93"/>
        <end position="142"/>
    </location>
</feature>
<evidence type="ECO:0000256" key="1">
    <source>
        <dbReference type="SAM" id="MobiDB-lite"/>
    </source>
</evidence>
<gene>
    <name evidence="2" type="ORF">PODCO_608047</name>
</gene>
<dbReference type="Proteomes" id="UP000280685">
    <property type="component" value="Chromosome 6"/>
</dbReference>
<feature type="region of interest" description="Disordered" evidence="1">
    <location>
        <begin position="40"/>
        <end position="142"/>
    </location>
</feature>
<feature type="compositionally biased region" description="Polar residues" evidence="1">
    <location>
        <begin position="57"/>
        <end position="67"/>
    </location>
</feature>
<evidence type="ECO:0000313" key="3">
    <source>
        <dbReference type="Proteomes" id="UP000280685"/>
    </source>
</evidence>
<organism evidence="2 3">
    <name type="scientific">Podospora comata</name>
    <dbReference type="NCBI Taxonomy" id="48703"/>
    <lineage>
        <taxon>Eukaryota</taxon>
        <taxon>Fungi</taxon>
        <taxon>Dikarya</taxon>
        <taxon>Ascomycota</taxon>
        <taxon>Pezizomycotina</taxon>
        <taxon>Sordariomycetes</taxon>
        <taxon>Sordariomycetidae</taxon>
        <taxon>Sordariales</taxon>
        <taxon>Podosporaceae</taxon>
        <taxon>Podospora</taxon>
    </lineage>
</organism>
<sequence>MHLTVRFVSKYFAPLGAYERSVHIPVNILDPATGRFTRFETNAKKRGKDYPYGNLAQEKTPTYSHLTENPFPKTMRQQGINRQSRETTPTKNSRPGTPTSRPSSSSGRPAPAPTSGRPAPSTTSSRPGTPSSRPSSSSGLRR</sequence>
<name>A0ABY6SHR8_PODCO</name>
<evidence type="ECO:0000313" key="2">
    <source>
        <dbReference type="EMBL" id="VBB84512.1"/>
    </source>
</evidence>
<feature type="compositionally biased region" description="Polar residues" evidence="1">
    <location>
        <begin position="75"/>
        <end position="92"/>
    </location>
</feature>
<reference evidence="2" key="1">
    <citation type="submission" date="2018-02" db="EMBL/GenBank/DDBJ databases">
        <authorList>
            <person name="Silar P."/>
        </authorList>
    </citation>
    <scope>NUCLEOTIDE SEQUENCE [LARGE SCALE GENOMIC DNA]</scope>
    <source>
        <strain evidence="2">T</strain>
    </source>
</reference>
<protein>
    <submittedName>
        <fullName evidence="2">Uncharacterized protein</fullName>
    </submittedName>
</protein>
<dbReference type="EMBL" id="LR026969">
    <property type="protein sequence ID" value="VBB84512.1"/>
    <property type="molecule type" value="Genomic_DNA"/>
</dbReference>